<evidence type="ECO:0000313" key="4">
    <source>
        <dbReference type="Proteomes" id="UP000550895"/>
    </source>
</evidence>
<feature type="chain" id="PRO_5031306151" description="DUF4424 domain-containing protein" evidence="1">
    <location>
        <begin position="24"/>
        <end position="342"/>
    </location>
</feature>
<evidence type="ECO:0000313" key="3">
    <source>
        <dbReference type="EMBL" id="MBB5274552.1"/>
    </source>
</evidence>
<accession>A0A7W8HMD9</accession>
<keyword evidence="4" id="KW-1185">Reference proteome</keyword>
<proteinExistence type="predicted"/>
<protein>
    <recommendedName>
        <fullName evidence="2">DUF4424 domain-containing protein</fullName>
    </recommendedName>
</protein>
<evidence type="ECO:0000256" key="1">
    <source>
        <dbReference type="SAM" id="SignalP"/>
    </source>
</evidence>
<dbReference type="Proteomes" id="UP000550895">
    <property type="component" value="Unassembled WGS sequence"/>
</dbReference>
<dbReference type="Pfam" id="PF14415">
    <property type="entry name" value="DUF4424"/>
    <property type="match status" value="1"/>
</dbReference>
<sequence length="342" mass="38095">MTTLPRLLLACALPALATTSVLANDTMATLEAGGLVFTRSDEITMAREDLYISPEKVEVKYLYRNTSDKAVSTIVAFPMPKIGGPVEIMSAVPDEQSDNFMDFSVTQDGEEIEPNLQQRVLVRGIDFTTEVEDQEIPLQPLAGETTEALKTLQPDVIEDWLAKGLIVDINAGSGSDVQPEYAPVWELESIYWWETTFPAGADVAVEHRYKPSVGGISGLSFVWDGKPTEYFSEVQKRYCADNAFLNAAIKLEKRQNPDAGIYYFEQWLSYILTTGNNWFGPIGDFRLTVDKLNTETIVSFCGQGVKKTGPTTFEMRAKDYYPEQDLHILLVVSNKVAMQDAE</sequence>
<keyword evidence="1" id="KW-0732">Signal</keyword>
<feature type="signal peptide" evidence="1">
    <location>
        <begin position="1"/>
        <end position="23"/>
    </location>
</feature>
<gene>
    <name evidence="3" type="ORF">HNR26_000590</name>
</gene>
<dbReference type="AlphaFoldDB" id="A0A7W8HMD9"/>
<organism evidence="3 4">
    <name type="scientific">Rhizobium rosettiformans</name>
    <dbReference type="NCBI Taxonomy" id="1368430"/>
    <lineage>
        <taxon>Bacteria</taxon>
        <taxon>Pseudomonadati</taxon>
        <taxon>Pseudomonadota</taxon>
        <taxon>Alphaproteobacteria</taxon>
        <taxon>Hyphomicrobiales</taxon>
        <taxon>Rhizobiaceae</taxon>
        <taxon>Rhizobium/Agrobacterium group</taxon>
        <taxon>Rhizobium</taxon>
    </lineage>
</organism>
<feature type="domain" description="DUF4424" evidence="2">
    <location>
        <begin position="23"/>
        <end position="329"/>
    </location>
</feature>
<name>A0A7W8HMD9_9HYPH</name>
<dbReference type="RefSeq" id="WP_246034988.1">
    <property type="nucleotide sequence ID" value="NZ_JACHGA010000001.1"/>
</dbReference>
<evidence type="ECO:0000259" key="2">
    <source>
        <dbReference type="Pfam" id="PF14415"/>
    </source>
</evidence>
<reference evidence="3 4" key="1">
    <citation type="submission" date="2020-08" db="EMBL/GenBank/DDBJ databases">
        <title>Genomic Encyclopedia of Type Strains, Phase IV (KMG-IV): sequencing the most valuable type-strain genomes for metagenomic binning, comparative biology and taxonomic classification.</title>
        <authorList>
            <person name="Goeker M."/>
        </authorList>
    </citation>
    <scope>NUCLEOTIDE SEQUENCE [LARGE SCALE GENOMIC DNA]</scope>
    <source>
        <strain evidence="3 4">DSM 26376</strain>
    </source>
</reference>
<dbReference type="InterPro" id="IPR025538">
    <property type="entry name" value="DUF4424"/>
</dbReference>
<dbReference type="EMBL" id="JACHGA010000001">
    <property type="protein sequence ID" value="MBB5274552.1"/>
    <property type="molecule type" value="Genomic_DNA"/>
</dbReference>
<dbReference type="Gene3D" id="2.60.40.3680">
    <property type="match status" value="1"/>
</dbReference>
<comment type="caution">
    <text evidence="3">The sequence shown here is derived from an EMBL/GenBank/DDBJ whole genome shotgun (WGS) entry which is preliminary data.</text>
</comment>